<evidence type="ECO:0000313" key="2">
    <source>
        <dbReference type="Proteomes" id="UP001551658"/>
    </source>
</evidence>
<dbReference type="Proteomes" id="UP001551658">
    <property type="component" value="Unassembled WGS sequence"/>
</dbReference>
<protein>
    <submittedName>
        <fullName evidence="1">Uncharacterized protein</fullName>
    </submittedName>
</protein>
<proteinExistence type="predicted"/>
<comment type="caution">
    <text evidence="1">The sequence shown here is derived from an EMBL/GenBank/DDBJ whole genome shotgun (WGS) entry which is preliminary data.</text>
</comment>
<keyword evidence="2" id="KW-1185">Reference proteome</keyword>
<dbReference type="EMBL" id="JBFAIH010000045">
    <property type="protein sequence ID" value="MEV0367985.1"/>
    <property type="molecule type" value="Genomic_DNA"/>
</dbReference>
<evidence type="ECO:0000313" key="1">
    <source>
        <dbReference type="EMBL" id="MEV0367985.1"/>
    </source>
</evidence>
<name>A0ABV3FJV3_9NOCA</name>
<gene>
    <name evidence="1" type="ORF">AB0H72_35410</name>
</gene>
<accession>A0ABV3FJV3</accession>
<reference evidence="1 2" key="1">
    <citation type="submission" date="2024-06" db="EMBL/GenBank/DDBJ databases">
        <title>The Natural Products Discovery Center: Release of the First 8490 Sequenced Strains for Exploring Actinobacteria Biosynthetic Diversity.</title>
        <authorList>
            <person name="Kalkreuter E."/>
            <person name="Kautsar S.A."/>
            <person name="Yang D."/>
            <person name="Bader C.D."/>
            <person name="Teijaro C.N."/>
            <person name="Fluegel L."/>
            <person name="Davis C.M."/>
            <person name="Simpson J.R."/>
            <person name="Lauterbach L."/>
            <person name="Steele A.D."/>
            <person name="Gui C."/>
            <person name="Meng S."/>
            <person name="Li G."/>
            <person name="Viehrig K."/>
            <person name="Ye F."/>
            <person name="Su P."/>
            <person name="Kiefer A.F."/>
            <person name="Nichols A."/>
            <person name="Cepeda A.J."/>
            <person name="Yan W."/>
            <person name="Fan B."/>
            <person name="Jiang Y."/>
            <person name="Adhikari A."/>
            <person name="Zheng C.-J."/>
            <person name="Schuster L."/>
            <person name="Cowan T.M."/>
            <person name="Smanski M.J."/>
            <person name="Chevrette M.G."/>
            <person name="De Carvalho L.P.S."/>
            <person name="Shen B."/>
        </authorList>
    </citation>
    <scope>NUCLEOTIDE SEQUENCE [LARGE SCALE GENOMIC DNA]</scope>
    <source>
        <strain evidence="1 2">NPDC050671</strain>
    </source>
</reference>
<sequence>MTTGEESGVARPDALPAEAPVVHRNLRVRVGARELTTLTHDHLNYWLSLLRYVRGGPFMTVARADDGRGAFIQVYRDSDTDYALEVHSGAAGAGYLAATLHDVQEVGQLIWDWLENDRQRLDAIPWKQHPLP</sequence>
<dbReference type="RefSeq" id="WP_357988346.1">
    <property type="nucleotide sequence ID" value="NZ_JBFAIH010000045.1"/>
</dbReference>
<organism evidence="1 2">
    <name type="scientific">Nocardia fusca</name>
    <dbReference type="NCBI Taxonomy" id="941183"/>
    <lineage>
        <taxon>Bacteria</taxon>
        <taxon>Bacillati</taxon>
        <taxon>Actinomycetota</taxon>
        <taxon>Actinomycetes</taxon>
        <taxon>Mycobacteriales</taxon>
        <taxon>Nocardiaceae</taxon>
        <taxon>Nocardia</taxon>
    </lineage>
</organism>